<dbReference type="AlphaFoldDB" id="A0A5B6WQ01"/>
<accession>A0A5B6WQ01</accession>
<dbReference type="PANTHER" id="PTHR33116:SF86">
    <property type="entry name" value="REVERSE TRANSCRIPTASE DOMAIN-CONTAINING PROTEIN"/>
    <property type="match status" value="1"/>
</dbReference>
<name>A0A5B6WQ01_9ROSI</name>
<reference evidence="3" key="1">
    <citation type="journal article" date="2019" name="Plant Biotechnol. J.">
        <title>Genome sequencing of the Australian wild diploid species Gossypium australe highlights disease resistance and delayed gland morphogenesis.</title>
        <authorList>
            <person name="Cai Y."/>
            <person name="Cai X."/>
            <person name="Wang Q."/>
            <person name="Wang P."/>
            <person name="Zhang Y."/>
            <person name="Cai C."/>
            <person name="Xu Y."/>
            <person name="Wang K."/>
            <person name="Zhou Z."/>
            <person name="Wang C."/>
            <person name="Geng S."/>
            <person name="Li B."/>
            <person name="Dong Q."/>
            <person name="Hou Y."/>
            <person name="Wang H."/>
            <person name="Ai P."/>
            <person name="Liu Z."/>
            <person name="Yi F."/>
            <person name="Sun M."/>
            <person name="An G."/>
            <person name="Cheng J."/>
            <person name="Zhang Y."/>
            <person name="Shi Q."/>
            <person name="Xie Y."/>
            <person name="Shi X."/>
            <person name="Chang Y."/>
            <person name="Huang F."/>
            <person name="Chen Y."/>
            <person name="Hong S."/>
            <person name="Mi L."/>
            <person name="Sun Q."/>
            <person name="Zhang L."/>
            <person name="Zhou B."/>
            <person name="Peng R."/>
            <person name="Zhang X."/>
            <person name="Liu F."/>
        </authorList>
    </citation>
    <scope>NUCLEOTIDE SEQUENCE [LARGE SCALE GENOMIC DNA]</scope>
    <source>
        <strain evidence="3">cv. PA1801</strain>
    </source>
</reference>
<feature type="chain" id="PRO_5023085388" evidence="1">
    <location>
        <begin position="22"/>
        <end position="269"/>
    </location>
</feature>
<keyword evidence="3" id="KW-1185">Reference proteome</keyword>
<feature type="signal peptide" evidence="1">
    <location>
        <begin position="1"/>
        <end position="21"/>
    </location>
</feature>
<protein>
    <submittedName>
        <fullName evidence="2">Reverse transcriptase</fullName>
    </submittedName>
</protein>
<keyword evidence="2" id="KW-0548">Nucleotidyltransferase</keyword>
<evidence type="ECO:0000256" key="1">
    <source>
        <dbReference type="SAM" id="SignalP"/>
    </source>
</evidence>
<gene>
    <name evidence="2" type="ORF">EPI10_005104</name>
</gene>
<organism evidence="2 3">
    <name type="scientific">Gossypium australe</name>
    <dbReference type="NCBI Taxonomy" id="47621"/>
    <lineage>
        <taxon>Eukaryota</taxon>
        <taxon>Viridiplantae</taxon>
        <taxon>Streptophyta</taxon>
        <taxon>Embryophyta</taxon>
        <taxon>Tracheophyta</taxon>
        <taxon>Spermatophyta</taxon>
        <taxon>Magnoliopsida</taxon>
        <taxon>eudicotyledons</taxon>
        <taxon>Gunneridae</taxon>
        <taxon>Pentapetalae</taxon>
        <taxon>rosids</taxon>
        <taxon>malvids</taxon>
        <taxon>Malvales</taxon>
        <taxon>Malvaceae</taxon>
        <taxon>Malvoideae</taxon>
        <taxon>Gossypium</taxon>
    </lineage>
</organism>
<keyword evidence="2" id="KW-0808">Transferase</keyword>
<comment type="caution">
    <text evidence="2">The sequence shown here is derived from an EMBL/GenBank/DDBJ whole genome shotgun (WGS) entry which is preliminary data.</text>
</comment>
<evidence type="ECO:0000313" key="3">
    <source>
        <dbReference type="Proteomes" id="UP000325315"/>
    </source>
</evidence>
<keyword evidence="1" id="KW-0732">Signal</keyword>
<dbReference type="Proteomes" id="UP000325315">
    <property type="component" value="Unassembled WGS sequence"/>
</dbReference>
<evidence type="ECO:0000313" key="2">
    <source>
        <dbReference type="EMBL" id="KAA3482892.1"/>
    </source>
</evidence>
<sequence length="269" mass="30116">MMLRLGFHSDWVVLIMQCVCSVTYTVGINEGISDCFSPSRGLRQGISLLLNEAKHKDLVLGASIRRNRFAINYLLFADDCILFGDASVDGAHVVRNIIKEYEMVSGQQVNFDKSLIYFGASVGCAERDAVASILGVRVATNPEKYLGLPMMVGRKKRLAFASRGLRVRVSDTSRLESIHWSTWSELCIPKSKGRLGSRDLFLFNRALLAKQPGCLLAKVFKACYYPCSDILSARVNFFPSFTWRSICSARELIFYGLLWRIGSSEAMNI</sequence>
<dbReference type="GO" id="GO:0003964">
    <property type="term" value="F:RNA-directed DNA polymerase activity"/>
    <property type="evidence" value="ECO:0007669"/>
    <property type="project" value="UniProtKB-KW"/>
</dbReference>
<dbReference type="PANTHER" id="PTHR33116">
    <property type="entry name" value="REVERSE TRANSCRIPTASE ZINC-BINDING DOMAIN-CONTAINING PROTEIN-RELATED-RELATED"/>
    <property type="match status" value="1"/>
</dbReference>
<keyword evidence="2" id="KW-0695">RNA-directed DNA polymerase</keyword>
<dbReference type="OrthoDB" id="410104at2759"/>
<proteinExistence type="predicted"/>
<dbReference type="EMBL" id="SMMG02000002">
    <property type="protein sequence ID" value="KAA3482892.1"/>
    <property type="molecule type" value="Genomic_DNA"/>
</dbReference>